<proteinExistence type="predicted"/>
<dbReference type="Pfam" id="PF02627">
    <property type="entry name" value="CMD"/>
    <property type="match status" value="1"/>
</dbReference>
<reference evidence="2 3" key="1">
    <citation type="journal article" date="2019" name="Int. J. Syst. Evol. Microbiol.">
        <title>The Global Catalogue of Microorganisms (GCM) 10K type strain sequencing project: providing services to taxonomists for standard genome sequencing and annotation.</title>
        <authorList>
            <consortium name="The Broad Institute Genomics Platform"/>
            <consortium name="The Broad Institute Genome Sequencing Center for Infectious Disease"/>
            <person name="Wu L."/>
            <person name="Ma J."/>
        </authorList>
    </citation>
    <scope>NUCLEOTIDE SEQUENCE [LARGE SCALE GENOMIC DNA]</scope>
    <source>
        <strain evidence="2 3">JCM 14162</strain>
    </source>
</reference>
<evidence type="ECO:0000259" key="1">
    <source>
        <dbReference type="Pfam" id="PF02627"/>
    </source>
</evidence>
<dbReference type="PANTHER" id="PTHR34846">
    <property type="entry name" value="4-CARBOXYMUCONOLACTONE DECARBOXYLASE FAMILY PROTEIN (AFU_ORTHOLOGUE AFUA_6G11590)"/>
    <property type="match status" value="1"/>
</dbReference>
<dbReference type="InterPro" id="IPR029032">
    <property type="entry name" value="AhpD-like"/>
</dbReference>
<dbReference type="PANTHER" id="PTHR34846:SF5">
    <property type="entry name" value="CARBOXYMUCONOLACTONE DECARBOXYLASE-LIKE DOMAIN-CONTAINING PROTEIN"/>
    <property type="match status" value="1"/>
</dbReference>
<name>A0ABN1AZF8_9SPHN</name>
<keyword evidence="3" id="KW-1185">Reference proteome</keyword>
<comment type="caution">
    <text evidence="2">The sequence shown here is derived from an EMBL/GenBank/DDBJ whole genome shotgun (WGS) entry which is preliminary data.</text>
</comment>
<sequence>MRLNKPRIAPLSDADMDDEQKAMLGERFQQGPVFNIFRTLARAPKAFKAFMWWGGYMLSRHNSLPEREREIIILRTGFNWKSGYEWAQHVRIGKDAGITDEEIERIKQGPDAPGWSSLETAMLRATDELTSDSFVSDATWAELSELTEKQRMDLVMTVGQYTQVSMMLNSYGVQLDEGLELDPDLKG</sequence>
<feature type="domain" description="Carboxymuconolactone decarboxylase-like" evidence="1">
    <location>
        <begin position="44"/>
        <end position="127"/>
    </location>
</feature>
<evidence type="ECO:0000313" key="3">
    <source>
        <dbReference type="Proteomes" id="UP001500713"/>
    </source>
</evidence>
<evidence type="ECO:0000313" key="2">
    <source>
        <dbReference type="EMBL" id="GAA0487117.1"/>
    </source>
</evidence>
<dbReference type="Gene3D" id="1.20.1290.10">
    <property type="entry name" value="AhpD-like"/>
    <property type="match status" value="1"/>
</dbReference>
<dbReference type="Proteomes" id="UP001500713">
    <property type="component" value="Unassembled WGS sequence"/>
</dbReference>
<gene>
    <name evidence="2" type="ORF">GCM10009096_32460</name>
</gene>
<dbReference type="SUPFAM" id="SSF69118">
    <property type="entry name" value="AhpD-like"/>
    <property type="match status" value="1"/>
</dbReference>
<organism evidence="2 3">
    <name type="scientific">Parasphingorhabdus litoris</name>
    <dbReference type="NCBI Taxonomy" id="394733"/>
    <lineage>
        <taxon>Bacteria</taxon>
        <taxon>Pseudomonadati</taxon>
        <taxon>Pseudomonadota</taxon>
        <taxon>Alphaproteobacteria</taxon>
        <taxon>Sphingomonadales</taxon>
        <taxon>Sphingomonadaceae</taxon>
        <taxon>Parasphingorhabdus</taxon>
    </lineage>
</organism>
<dbReference type="EMBL" id="BAAAEM010000003">
    <property type="protein sequence ID" value="GAA0487117.1"/>
    <property type="molecule type" value="Genomic_DNA"/>
</dbReference>
<protein>
    <submittedName>
        <fullName evidence="2">Carboxymuconolactone decarboxylase family protein</fullName>
    </submittedName>
</protein>
<accession>A0ABN1AZF8</accession>
<dbReference type="RefSeq" id="WP_229955761.1">
    <property type="nucleotide sequence ID" value="NZ_BAAAEM010000003.1"/>
</dbReference>
<dbReference type="InterPro" id="IPR003779">
    <property type="entry name" value="CMD-like"/>
</dbReference>